<sequence length="105" mass="11975">MDEMDEVDEVDEVDEMDEVGEEVIDGWMMLVTEVEKYPIGQITAVTVHVTPARKHRSIRSFSQLPMDWPKLPGMRKEAHVAATTKTQHPIVSKTPNRVISNHIHT</sequence>
<evidence type="ECO:0000313" key="3">
    <source>
        <dbReference type="Proteomes" id="UP000242814"/>
    </source>
</evidence>
<dbReference type="AlphaFoldDB" id="A0A1D2JD91"/>
<name>A0A1D2JD91_PARBR</name>
<dbReference type="Proteomes" id="UP000242814">
    <property type="component" value="Unassembled WGS sequence"/>
</dbReference>
<comment type="caution">
    <text evidence="2">The sequence shown here is derived from an EMBL/GenBank/DDBJ whole genome shotgun (WGS) entry which is preliminary data.</text>
</comment>
<evidence type="ECO:0000256" key="1">
    <source>
        <dbReference type="SAM" id="MobiDB-lite"/>
    </source>
</evidence>
<feature type="compositionally biased region" description="Polar residues" evidence="1">
    <location>
        <begin position="83"/>
        <end position="99"/>
    </location>
</feature>
<evidence type="ECO:0000313" key="2">
    <source>
        <dbReference type="EMBL" id="ODH26908.1"/>
    </source>
</evidence>
<dbReference type="EMBL" id="LZYO01000171">
    <property type="protein sequence ID" value="ODH26908.1"/>
    <property type="molecule type" value="Genomic_DNA"/>
</dbReference>
<accession>A0A1D2JD91</accession>
<gene>
    <name evidence="2" type="ORF">ACO22_04361</name>
</gene>
<proteinExistence type="predicted"/>
<dbReference type="VEuPathDB" id="FungiDB:PADG_05249"/>
<feature type="region of interest" description="Disordered" evidence="1">
    <location>
        <begin position="75"/>
        <end position="105"/>
    </location>
</feature>
<reference evidence="2 3" key="1">
    <citation type="submission" date="2016-06" db="EMBL/GenBank/DDBJ databases">
        <authorList>
            <person name="Kjaerup R.B."/>
            <person name="Dalgaard T.S."/>
            <person name="Juul-Madsen H.R."/>
        </authorList>
    </citation>
    <scope>NUCLEOTIDE SEQUENCE [LARGE SCALE GENOMIC DNA]</scope>
    <source>
        <strain evidence="2 3">Pb300</strain>
    </source>
</reference>
<dbReference type="VEuPathDB" id="FungiDB:PABG_12553"/>
<protein>
    <submittedName>
        <fullName evidence="2">Uncharacterized protein</fullName>
    </submittedName>
</protein>
<organism evidence="2 3">
    <name type="scientific">Paracoccidioides brasiliensis</name>
    <dbReference type="NCBI Taxonomy" id="121759"/>
    <lineage>
        <taxon>Eukaryota</taxon>
        <taxon>Fungi</taxon>
        <taxon>Dikarya</taxon>
        <taxon>Ascomycota</taxon>
        <taxon>Pezizomycotina</taxon>
        <taxon>Eurotiomycetes</taxon>
        <taxon>Eurotiomycetidae</taxon>
        <taxon>Onygenales</taxon>
        <taxon>Ajellomycetaceae</taxon>
        <taxon>Paracoccidioides</taxon>
    </lineage>
</organism>